<dbReference type="Gene3D" id="3.40.50.300">
    <property type="entry name" value="P-loop containing nucleotide triphosphate hydrolases"/>
    <property type="match status" value="1"/>
</dbReference>
<evidence type="ECO:0000256" key="3">
    <source>
        <dbReference type="SAM" id="MobiDB-lite"/>
    </source>
</evidence>
<dbReference type="PROSITE" id="PS50893">
    <property type="entry name" value="ABC_TRANSPORTER_2"/>
    <property type="match status" value="1"/>
</dbReference>
<dbReference type="InterPro" id="IPR003439">
    <property type="entry name" value="ABC_transporter-like_ATP-bd"/>
</dbReference>
<protein>
    <submittedName>
        <fullName evidence="5">Linearmycin resistance ATP-binding protein LnrL</fullName>
    </submittedName>
</protein>
<evidence type="ECO:0000256" key="1">
    <source>
        <dbReference type="ARBA" id="ARBA00022741"/>
    </source>
</evidence>
<dbReference type="Pfam" id="PF00005">
    <property type="entry name" value="ABC_tran"/>
    <property type="match status" value="1"/>
</dbReference>
<dbReference type="InterPro" id="IPR003593">
    <property type="entry name" value="AAA+_ATPase"/>
</dbReference>
<accession>A0ABP4B953</accession>
<keyword evidence="2 5" id="KW-0067">ATP-binding</keyword>
<dbReference type="GO" id="GO:0005524">
    <property type="term" value="F:ATP binding"/>
    <property type="evidence" value="ECO:0007669"/>
    <property type="project" value="UniProtKB-KW"/>
</dbReference>
<keyword evidence="6" id="KW-1185">Reference proteome</keyword>
<organism evidence="5 6">
    <name type="scientific">Actinocorallia libanotica</name>
    <dbReference type="NCBI Taxonomy" id="46162"/>
    <lineage>
        <taxon>Bacteria</taxon>
        <taxon>Bacillati</taxon>
        <taxon>Actinomycetota</taxon>
        <taxon>Actinomycetes</taxon>
        <taxon>Streptosporangiales</taxon>
        <taxon>Thermomonosporaceae</taxon>
        <taxon>Actinocorallia</taxon>
    </lineage>
</organism>
<dbReference type="Proteomes" id="UP001500665">
    <property type="component" value="Unassembled WGS sequence"/>
</dbReference>
<sequence>MQGSTRPRDLPEGGGGDLRSKEEGISYLGAVCRVSSGLGPVRLSRWSAETAYWREAEGVPETEGVVLRCEGLRKSFGELTAVDGLGFHIGEGETYGLLGPNGAGKTTSISMIAGILARDAGEVLIDGEPLTGGSVRLKSKIGYVPQELAVYPDLSGRENLRFFARLYGLKRQEAARRVEEVLEVVGLADRAKDLAKNYSGGMQRRLNVALGLLHRPRLLILDEPTAGVDPQSRNAILDSVAELAAQGMAILYTTHYMEEAERLCDRVGIIDQGRLRAEGTQRELVALVGEQDHVTLTGDGELEGLSARLAELPEVAGASVTDGRIEVFAHDARALLPRLLHVADAEGTTVRSVQVVEPDLEAVFLHLTGKALRD</sequence>
<dbReference type="InterPro" id="IPR017871">
    <property type="entry name" value="ABC_transporter-like_CS"/>
</dbReference>
<name>A0ABP4B953_9ACTN</name>
<dbReference type="PROSITE" id="PS00211">
    <property type="entry name" value="ABC_TRANSPORTER_1"/>
    <property type="match status" value="1"/>
</dbReference>
<keyword evidence="1" id="KW-0547">Nucleotide-binding</keyword>
<reference evidence="6" key="1">
    <citation type="journal article" date="2019" name="Int. J. Syst. Evol. Microbiol.">
        <title>The Global Catalogue of Microorganisms (GCM) 10K type strain sequencing project: providing services to taxonomists for standard genome sequencing and annotation.</title>
        <authorList>
            <consortium name="The Broad Institute Genomics Platform"/>
            <consortium name="The Broad Institute Genome Sequencing Center for Infectious Disease"/>
            <person name="Wu L."/>
            <person name="Ma J."/>
        </authorList>
    </citation>
    <scope>NUCLEOTIDE SEQUENCE [LARGE SCALE GENOMIC DNA]</scope>
    <source>
        <strain evidence="6">JCM 10696</strain>
    </source>
</reference>
<evidence type="ECO:0000313" key="6">
    <source>
        <dbReference type="Proteomes" id="UP001500665"/>
    </source>
</evidence>
<feature type="domain" description="ABC transporter" evidence="4">
    <location>
        <begin position="67"/>
        <end position="297"/>
    </location>
</feature>
<gene>
    <name evidence="5" type="primary">lnrL</name>
    <name evidence="5" type="ORF">GCM10009550_18790</name>
</gene>
<evidence type="ECO:0000259" key="4">
    <source>
        <dbReference type="PROSITE" id="PS50893"/>
    </source>
</evidence>
<dbReference type="InterPro" id="IPR027417">
    <property type="entry name" value="P-loop_NTPase"/>
</dbReference>
<evidence type="ECO:0000313" key="5">
    <source>
        <dbReference type="EMBL" id="GAA0945223.1"/>
    </source>
</evidence>
<feature type="region of interest" description="Disordered" evidence="3">
    <location>
        <begin position="1"/>
        <end position="21"/>
    </location>
</feature>
<feature type="compositionally biased region" description="Basic and acidic residues" evidence="3">
    <location>
        <begin position="1"/>
        <end position="11"/>
    </location>
</feature>
<dbReference type="SUPFAM" id="SSF52540">
    <property type="entry name" value="P-loop containing nucleoside triphosphate hydrolases"/>
    <property type="match status" value="1"/>
</dbReference>
<evidence type="ECO:0000256" key="2">
    <source>
        <dbReference type="ARBA" id="ARBA00022840"/>
    </source>
</evidence>
<proteinExistence type="predicted"/>
<dbReference type="PANTHER" id="PTHR43582">
    <property type="entry name" value="LINEARMYCIN RESISTANCE ATP-BINDING PROTEIN LNRL"/>
    <property type="match status" value="1"/>
</dbReference>
<dbReference type="PANTHER" id="PTHR43582:SF2">
    <property type="entry name" value="LINEARMYCIN RESISTANCE ATP-BINDING PROTEIN LNRL"/>
    <property type="match status" value="1"/>
</dbReference>
<comment type="caution">
    <text evidence="5">The sequence shown here is derived from an EMBL/GenBank/DDBJ whole genome shotgun (WGS) entry which is preliminary data.</text>
</comment>
<dbReference type="EMBL" id="BAAAHH010000005">
    <property type="protein sequence ID" value="GAA0945223.1"/>
    <property type="molecule type" value="Genomic_DNA"/>
</dbReference>
<dbReference type="SMART" id="SM00382">
    <property type="entry name" value="AAA"/>
    <property type="match status" value="1"/>
</dbReference>